<dbReference type="Gene3D" id="3.40.720.10">
    <property type="entry name" value="Alkaline Phosphatase, subunit A"/>
    <property type="match status" value="1"/>
</dbReference>
<dbReference type="KEGG" id="cpas:Clopa_1583"/>
<dbReference type="InterPro" id="IPR017850">
    <property type="entry name" value="Alkaline_phosphatase_core_sf"/>
</dbReference>
<feature type="compositionally biased region" description="Polar residues" evidence="2">
    <location>
        <begin position="832"/>
        <end position="848"/>
    </location>
</feature>
<dbReference type="GO" id="GO:0016788">
    <property type="term" value="F:hydrolase activity, acting on ester bonds"/>
    <property type="evidence" value="ECO:0007669"/>
    <property type="project" value="InterPro"/>
</dbReference>
<dbReference type="STRING" id="86416.Clopa_1583"/>
<proteinExistence type="predicted"/>
<keyword evidence="3" id="KW-0732">Signal</keyword>
<dbReference type="RefSeq" id="WP_015614830.1">
    <property type="nucleotide sequence ID" value="NC_021182.1"/>
</dbReference>
<reference evidence="4 5" key="1">
    <citation type="submission" date="2012-01" db="EMBL/GenBank/DDBJ databases">
        <title>Complete sequence of chromosome of Clostridium pasteurianum BC1.</title>
        <authorList>
            <consortium name="US DOE Joint Genome Institute"/>
            <person name="Lucas S."/>
            <person name="Han J."/>
            <person name="Lapidus A."/>
            <person name="Cheng J.-F."/>
            <person name="Goodwin L."/>
            <person name="Pitluck S."/>
            <person name="Peters L."/>
            <person name="Mikhailova N."/>
            <person name="Teshima H."/>
            <person name="Detter J.C."/>
            <person name="Han C."/>
            <person name="Tapia R."/>
            <person name="Land M."/>
            <person name="Hauser L."/>
            <person name="Kyrpides N."/>
            <person name="Ivanova N."/>
            <person name="Pagani I."/>
            <person name="Dunn J."/>
            <person name="Taghavi S."/>
            <person name="Francis A."/>
            <person name="van der Lelie D."/>
            <person name="Woyke T."/>
        </authorList>
    </citation>
    <scope>NUCLEOTIDE SEQUENCE [LARGE SCALE GENOMIC DNA]</scope>
    <source>
        <strain evidence="4 5">BC1</strain>
    </source>
</reference>
<feature type="signal peptide" evidence="3">
    <location>
        <begin position="1"/>
        <end position="29"/>
    </location>
</feature>
<dbReference type="Pfam" id="PF04185">
    <property type="entry name" value="Phosphoesterase"/>
    <property type="match status" value="1"/>
</dbReference>
<dbReference type="SUPFAM" id="SSF53649">
    <property type="entry name" value="Alkaline phosphatase-like"/>
    <property type="match status" value="1"/>
</dbReference>
<name>R4K4A3_CLOPA</name>
<dbReference type="InterPro" id="IPR007312">
    <property type="entry name" value="Phosphoesterase"/>
</dbReference>
<dbReference type="InterPro" id="IPR011964">
    <property type="entry name" value="YVTN_b-propeller_repeat"/>
</dbReference>
<feature type="chain" id="PRO_5004374482" evidence="3">
    <location>
        <begin position="30"/>
        <end position="926"/>
    </location>
</feature>
<keyword evidence="5" id="KW-1185">Reference proteome</keyword>
<evidence type="ECO:0000313" key="5">
    <source>
        <dbReference type="Proteomes" id="UP000013523"/>
    </source>
</evidence>
<dbReference type="PATRIC" id="fig|86416.3.peg.1558"/>
<dbReference type="eggNOG" id="COG3511">
    <property type="taxonomic scope" value="Bacteria"/>
</dbReference>
<protein>
    <submittedName>
        <fullName evidence="4">YVTN family beta-propeller repeat protein</fullName>
    </submittedName>
</protein>
<dbReference type="Gene3D" id="2.130.10.10">
    <property type="entry name" value="YVTN repeat-like/Quinoprotein amine dehydrogenase"/>
    <property type="match status" value="2"/>
</dbReference>
<dbReference type="SUPFAM" id="SSF50974">
    <property type="entry name" value="Nitrous oxide reductase, N-terminal domain"/>
    <property type="match status" value="1"/>
</dbReference>
<evidence type="ECO:0000256" key="2">
    <source>
        <dbReference type="SAM" id="MobiDB-lite"/>
    </source>
</evidence>
<dbReference type="PANTHER" id="PTHR47197">
    <property type="entry name" value="PROTEIN NIRF"/>
    <property type="match status" value="1"/>
</dbReference>
<accession>R4K4A3</accession>
<dbReference type="InterPro" id="IPR015943">
    <property type="entry name" value="WD40/YVTN_repeat-like_dom_sf"/>
</dbReference>
<sequence>MAKKSGKKKKLIAGLTLGILLFGSAGVYAAQYGPFGFNLVGEQPNGSVLTPVNQLITPAGTQIKFGGNPISVAVNPNGKTAATIVGRNNYGGKGINVVDLASGKMIKQDISLGLSYMWGLAYSSDGSQLYATGSSGTTGKVVVMSIGTDGTPTIQKSISLPNATVGGNINPLDIRVTPQGKLLIALNRDNSLGVLDPKTGALTKVAVGNAPTSILVNENIAYVTNQGGRAAQSGDTTIDSSGTKVVVDPKTGATSTGSVSVVALTTNTVIKTIPIGVQPERMTQSGQYVFVANTNSDTVSVIDTKTNNVVQTIDIKPYPNSPKGSAPNAVTVIDGKLMVSLGRDNAIAVYDWKAPDVTNNKDGHNNNQPELLGLLPTAWFPVDIAVATTNKKLVVANADGIGSRGPARDLTIQGITVTGHSSYAQEGSLSLIPFPNPEDIAKSTTQVYANNNWYGLKDLNAKPRKNIKPVAMPERVGEPSTIKHVFYIIKENRTYDQVLGDLGKGNSEPALAQFPQKVTPNLHKLANTFPLLDNMYTSGIQSASGHQWVMQGTNTDYEDKETDTGNVKSYPGGAGDAMAYAPTGHLWDQAEKYQKSVENFGEDTTSFTGSAPYGNWTDWYKDYQILDGQQKGNLHVPVGNYSATSDIPSLGPITYKPFPTFDTNIPDQYRFEIFKQEFEKHVKNKDLPALNTMWVMDDHTAGTSTDNPTPQAMVADNDLAVGKIVDLISHSPYWKDSVVFITEDDAQNGLDHVDGHRQPAYVISPWVKRGITDSHYWTIINMVRSIEQILGIPAMNQNDFAAEPMSELFTNKPDFTPYNFEQNQIPLDTLNGQPSSNTAALSNTQNVTPEAKDLSKQWTEWSNNNKDKFSGKHATPDAVNANMLNHAVWYATKGFDKPYPGEKKALTPDEVMKQPESSAPSPADND</sequence>
<feature type="compositionally biased region" description="Basic and acidic residues" evidence="2">
    <location>
        <begin position="895"/>
        <end position="913"/>
    </location>
</feature>
<dbReference type="PANTHER" id="PTHR47197:SF3">
    <property type="entry name" value="DIHYDRO-HEME D1 DEHYDROGENASE"/>
    <property type="match status" value="1"/>
</dbReference>
<dbReference type="EMBL" id="CP003261">
    <property type="protein sequence ID" value="AGK96511.1"/>
    <property type="molecule type" value="Genomic_DNA"/>
</dbReference>
<dbReference type="NCBIfam" id="TIGR02276">
    <property type="entry name" value="beta_rpt_yvtn"/>
    <property type="match status" value="1"/>
</dbReference>
<organism evidence="4 5">
    <name type="scientific">Clostridium pasteurianum BC1</name>
    <dbReference type="NCBI Taxonomy" id="86416"/>
    <lineage>
        <taxon>Bacteria</taxon>
        <taxon>Bacillati</taxon>
        <taxon>Bacillota</taxon>
        <taxon>Clostridia</taxon>
        <taxon>Eubacteriales</taxon>
        <taxon>Clostridiaceae</taxon>
        <taxon>Clostridium</taxon>
    </lineage>
</organism>
<feature type="region of interest" description="Disordered" evidence="2">
    <location>
        <begin position="832"/>
        <end position="856"/>
    </location>
</feature>
<dbReference type="Proteomes" id="UP000013523">
    <property type="component" value="Chromosome"/>
</dbReference>
<dbReference type="InterPro" id="IPR051200">
    <property type="entry name" value="Host-pathogen_enzymatic-act"/>
</dbReference>
<evidence type="ECO:0000256" key="3">
    <source>
        <dbReference type="SAM" id="SignalP"/>
    </source>
</evidence>
<dbReference type="eggNOG" id="COG3391">
    <property type="taxonomic scope" value="Bacteria"/>
</dbReference>
<evidence type="ECO:0000256" key="1">
    <source>
        <dbReference type="ARBA" id="ARBA00022801"/>
    </source>
</evidence>
<dbReference type="OrthoDB" id="145213at2"/>
<evidence type="ECO:0000313" key="4">
    <source>
        <dbReference type="EMBL" id="AGK96511.1"/>
    </source>
</evidence>
<keyword evidence="1" id="KW-0378">Hydrolase</keyword>
<dbReference type="InterPro" id="IPR011045">
    <property type="entry name" value="N2O_reductase_N"/>
</dbReference>
<dbReference type="AlphaFoldDB" id="R4K4A3"/>
<dbReference type="HOGENOM" id="CLU_012789_0_0_9"/>
<gene>
    <name evidence="4" type="ORF">Clopa_1583</name>
</gene>
<feature type="region of interest" description="Disordered" evidence="2">
    <location>
        <begin position="895"/>
        <end position="926"/>
    </location>
</feature>